<keyword evidence="3" id="KW-1185">Reference proteome</keyword>
<accession>A0AAU9XKR6</accession>
<feature type="region of interest" description="Disordered" evidence="1">
    <location>
        <begin position="105"/>
        <end position="192"/>
    </location>
</feature>
<reference evidence="2 3" key="1">
    <citation type="submission" date="2022-05" db="EMBL/GenBank/DDBJ databases">
        <authorList>
            <consortium name="Genoscope - CEA"/>
            <person name="William W."/>
        </authorList>
    </citation>
    <scope>NUCLEOTIDE SEQUENCE [LARGE SCALE GENOMIC DNA]</scope>
</reference>
<evidence type="ECO:0000256" key="1">
    <source>
        <dbReference type="SAM" id="MobiDB-lite"/>
    </source>
</evidence>
<dbReference type="Proteomes" id="UP001159428">
    <property type="component" value="Unassembled WGS sequence"/>
</dbReference>
<protein>
    <submittedName>
        <fullName evidence="2">Uncharacterized protein</fullName>
    </submittedName>
</protein>
<organism evidence="2 3">
    <name type="scientific">Pocillopora meandrina</name>
    <dbReference type="NCBI Taxonomy" id="46732"/>
    <lineage>
        <taxon>Eukaryota</taxon>
        <taxon>Metazoa</taxon>
        <taxon>Cnidaria</taxon>
        <taxon>Anthozoa</taxon>
        <taxon>Hexacorallia</taxon>
        <taxon>Scleractinia</taxon>
        <taxon>Astrocoeniina</taxon>
        <taxon>Pocilloporidae</taxon>
        <taxon>Pocillopora</taxon>
    </lineage>
</organism>
<comment type="caution">
    <text evidence="2">The sequence shown here is derived from an EMBL/GenBank/DDBJ whole genome shotgun (WGS) entry which is preliminary data.</text>
</comment>
<feature type="compositionally biased region" description="Basic and acidic residues" evidence="1">
    <location>
        <begin position="60"/>
        <end position="72"/>
    </location>
</feature>
<dbReference type="AlphaFoldDB" id="A0AAU9XKR6"/>
<evidence type="ECO:0000313" key="2">
    <source>
        <dbReference type="EMBL" id="CAH3148807.1"/>
    </source>
</evidence>
<name>A0AAU9XKR6_9CNID</name>
<gene>
    <name evidence="2" type="ORF">PMEA_00024127</name>
</gene>
<dbReference type="EMBL" id="CALNXJ010000045">
    <property type="protein sequence ID" value="CAH3148807.1"/>
    <property type="molecule type" value="Genomic_DNA"/>
</dbReference>
<sequence length="192" mass="22173">MLSEQLPAKPSFIAWMPNLQDMGCLKERVPPSYCLGEKLTTKMPELVNVEEEELEVSDQAVRDRDNQRKQFNKDYVDKKFHARDRNVKEGDSVLLEKKKENKLSPCYEKEPYQHIKSFNMPDPEEQETPQQDAKPRTEPKSFETPPVAEDQVPMAESPPEDVPSTVPTAEQHVRRSGRITSRPKALSDYVLY</sequence>
<feature type="region of interest" description="Disordered" evidence="1">
    <location>
        <begin position="52"/>
        <end position="72"/>
    </location>
</feature>
<evidence type="ECO:0000313" key="3">
    <source>
        <dbReference type="Proteomes" id="UP001159428"/>
    </source>
</evidence>
<proteinExistence type="predicted"/>